<dbReference type="Proteomes" id="UP000602284">
    <property type="component" value="Unassembled WGS sequence"/>
</dbReference>
<keyword evidence="3" id="KW-1185">Reference proteome</keyword>
<keyword evidence="1" id="KW-0472">Membrane</keyword>
<reference evidence="2 3" key="1">
    <citation type="submission" date="2021-01" db="EMBL/GenBank/DDBJ databases">
        <title>Tumebacillus sp. strain ITR2 16S ribosomal RNA gene Genome sequencing and assembly.</title>
        <authorList>
            <person name="Kang M."/>
        </authorList>
    </citation>
    <scope>NUCLEOTIDE SEQUENCE [LARGE SCALE GENOMIC DNA]</scope>
    <source>
        <strain evidence="2 3">ITR2</strain>
    </source>
</reference>
<evidence type="ECO:0000313" key="3">
    <source>
        <dbReference type="Proteomes" id="UP000602284"/>
    </source>
</evidence>
<name>A0ABS1JAE9_9BACL</name>
<keyword evidence="1" id="KW-0812">Transmembrane</keyword>
<gene>
    <name evidence="2" type="ORF">JJB07_11380</name>
</gene>
<dbReference type="RefSeq" id="WP_201635066.1">
    <property type="nucleotide sequence ID" value="NZ_JAEQNB010000003.1"/>
</dbReference>
<proteinExistence type="predicted"/>
<feature type="transmembrane region" description="Helical" evidence="1">
    <location>
        <begin position="9"/>
        <end position="28"/>
    </location>
</feature>
<evidence type="ECO:0000256" key="1">
    <source>
        <dbReference type="SAM" id="Phobius"/>
    </source>
</evidence>
<evidence type="ECO:0000313" key="2">
    <source>
        <dbReference type="EMBL" id="MBL0387252.1"/>
    </source>
</evidence>
<organism evidence="2 3">
    <name type="scientific">Tumebacillus amylolyticus</name>
    <dbReference type="NCBI Taxonomy" id="2801339"/>
    <lineage>
        <taxon>Bacteria</taxon>
        <taxon>Bacillati</taxon>
        <taxon>Bacillota</taxon>
        <taxon>Bacilli</taxon>
        <taxon>Bacillales</taxon>
        <taxon>Alicyclobacillaceae</taxon>
        <taxon>Tumebacillus</taxon>
    </lineage>
</organism>
<dbReference type="EMBL" id="JAEQNB010000003">
    <property type="protein sequence ID" value="MBL0387252.1"/>
    <property type="molecule type" value="Genomic_DNA"/>
</dbReference>
<feature type="transmembrane region" description="Helical" evidence="1">
    <location>
        <begin position="34"/>
        <end position="52"/>
    </location>
</feature>
<accession>A0ABS1JAE9</accession>
<keyword evidence="1" id="KW-1133">Transmembrane helix</keyword>
<sequence length="54" mass="5947">MNGKTKKHHYISFVASLVASAGLLLVYRRWGMDVADLIGFGVLIGISYAMLFKS</sequence>
<protein>
    <submittedName>
        <fullName evidence="2">Uncharacterized protein</fullName>
    </submittedName>
</protein>
<comment type="caution">
    <text evidence="2">The sequence shown here is derived from an EMBL/GenBank/DDBJ whole genome shotgun (WGS) entry which is preliminary data.</text>
</comment>